<sequence length="630" mass="67744">MQVSNLVRKGTCVGGPSQRKPVHSARWGRQVAPVKAVPNLAGPSFTELAQDLSSNFSPEVQQAGLLVGAVVAAGSLVVGGYLAVKNEGEPIIVPEVGSAMSAAASPPPPPRENAVLVIGAAGRTGRQAVQQLLQSGRTVVAALRTADKAAAAEAMGSMGIQEGVQAGGKGILFYETGVDVTKPETLRRPELWKGVTQVVTCLGGKFGKQPDGSMGYIDGCTPEAVEALGVQNLVAAMSEQVPKQTGVQYQAMMPEAAGEQVAMWDRMDDVIMGGQSSSLWEPAPDEGPHVARWKGDLIVEGGGFCGARTKPLMQTDWSAYDGIALRVKGDGQIFKLNIKTLEQVDTPESTYQATFDTVDGQWHDVLLPWHNFVPVKRAQSDPDGAPLDPSKIVKLGTVLSRFEFNKMPNPMYRPGPFQLLMDGGIRAFKAPRPQIVMISSAGVERNAIVGDDAERRKKQIPIVQLNPGGTLNHKYAGEIAIRSSGYPYCVIRSTGMTDNTEGAPFLLEADQGDFMSGAIGRDELGTLITAALAMPDSAGKTFEVRRCEAKDSRNRPGPMTQAEFTRMFTRLSLDRNRWRVGLQPFPTYVPPPAPPTEERKEEIVADVQRIRQERGVQPQTEANLATAKRQ</sequence>
<dbReference type="EMBL" id="HBIP01003742">
    <property type="protein sequence ID" value="CAE0486676.1"/>
    <property type="molecule type" value="Transcribed_RNA"/>
</dbReference>
<dbReference type="SUPFAM" id="SSF51735">
    <property type="entry name" value="NAD(P)-binding Rossmann-fold domains"/>
    <property type="match status" value="1"/>
</dbReference>
<dbReference type="Gene3D" id="2.60.120.430">
    <property type="entry name" value="Galactose-binding lectin"/>
    <property type="match status" value="1"/>
</dbReference>
<dbReference type="InterPro" id="IPR036291">
    <property type="entry name" value="NAD(P)-bd_dom_sf"/>
</dbReference>
<reference evidence="3" key="1">
    <citation type="submission" date="2021-01" db="EMBL/GenBank/DDBJ databases">
        <authorList>
            <person name="Corre E."/>
            <person name="Pelletier E."/>
            <person name="Niang G."/>
            <person name="Scheremetjew M."/>
            <person name="Finn R."/>
            <person name="Kale V."/>
            <person name="Holt S."/>
            <person name="Cochrane G."/>
            <person name="Meng A."/>
            <person name="Brown T."/>
            <person name="Cohen L."/>
        </authorList>
    </citation>
    <scope>NUCLEOTIDE SEQUENCE</scope>
    <source>
        <strain evidence="3">CCMP1320</strain>
    </source>
</reference>
<proteinExistence type="predicted"/>
<dbReference type="InterPro" id="IPR008979">
    <property type="entry name" value="Galactose-bd-like_sf"/>
</dbReference>
<dbReference type="PANTHER" id="PTHR15020:SF11">
    <property type="entry name" value="OS06G0360300 PROTEIN"/>
    <property type="match status" value="1"/>
</dbReference>
<feature type="region of interest" description="Disordered" evidence="1">
    <location>
        <begin position="1"/>
        <end position="27"/>
    </location>
</feature>
<name>A0A7S3QMA4_DUNTE</name>
<dbReference type="Gene3D" id="3.40.50.720">
    <property type="entry name" value="NAD(P)-binding Rossmann-like Domain"/>
    <property type="match status" value="2"/>
</dbReference>
<evidence type="ECO:0000313" key="3">
    <source>
        <dbReference type="EMBL" id="CAE0486676.1"/>
    </source>
</evidence>
<dbReference type="Pfam" id="PF08547">
    <property type="entry name" value="CIA30"/>
    <property type="match status" value="1"/>
</dbReference>
<dbReference type="PANTHER" id="PTHR15020">
    <property type="entry name" value="FLAVIN REDUCTASE-RELATED"/>
    <property type="match status" value="1"/>
</dbReference>
<gene>
    <name evidence="3" type="ORF">DTER00134_LOCUS1715</name>
</gene>
<dbReference type="SUPFAM" id="SSF49785">
    <property type="entry name" value="Galactose-binding domain-like"/>
    <property type="match status" value="1"/>
</dbReference>
<accession>A0A7S3QMA4</accession>
<evidence type="ECO:0000259" key="2">
    <source>
        <dbReference type="Pfam" id="PF08547"/>
    </source>
</evidence>
<dbReference type="InterPro" id="IPR013857">
    <property type="entry name" value="NADH-UbQ_OxRdtase-assoc_prot30"/>
</dbReference>
<protein>
    <recommendedName>
        <fullName evidence="2">NADH:ubiquinone oxidoreductase intermediate-associated protein 30 domain-containing protein</fullName>
    </recommendedName>
</protein>
<evidence type="ECO:0000256" key="1">
    <source>
        <dbReference type="SAM" id="MobiDB-lite"/>
    </source>
</evidence>
<organism evidence="3">
    <name type="scientific">Dunaliella tertiolecta</name>
    <name type="common">Green alga</name>
    <dbReference type="NCBI Taxonomy" id="3047"/>
    <lineage>
        <taxon>Eukaryota</taxon>
        <taxon>Viridiplantae</taxon>
        <taxon>Chlorophyta</taxon>
        <taxon>core chlorophytes</taxon>
        <taxon>Chlorophyceae</taxon>
        <taxon>CS clade</taxon>
        <taxon>Chlamydomonadales</taxon>
        <taxon>Dunaliellaceae</taxon>
        <taxon>Dunaliella</taxon>
    </lineage>
</organism>
<feature type="domain" description="NADH:ubiquinone oxidoreductase intermediate-associated protein 30" evidence="2">
    <location>
        <begin position="259"/>
        <end position="419"/>
    </location>
</feature>
<dbReference type="AlphaFoldDB" id="A0A7S3QMA4"/>